<dbReference type="Gene3D" id="1.25.40.20">
    <property type="entry name" value="Ankyrin repeat-containing domain"/>
    <property type="match status" value="1"/>
</dbReference>
<name>A0A6N1NFU2_9VIRU</name>
<dbReference type="Pfam" id="PF12796">
    <property type="entry name" value="Ank_2"/>
    <property type="match status" value="1"/>
</dbReference>
<organism evidence="3">
    <name type="scientific">Tupanvirus deep ocean</name>
    <dbReference type="NCBI Taxonomy" id="2126984"/>
    <lineage>
        <taxon>Viruses</taxon>
        <taxon>Varidnaviria</taxon>
        <taxon>Bamfordvirae</taxon>
        <taxon>Nucleocytoviricota</taxon>
        <taxon>Megaviricetes</taxon>
        <taxon>Imitervirales</taxon>
        <taxon>Mimiviridae</taxon>
        <taxon>Megamimivirinae</taxon>
        <taxon>Tupanvirus</taxon>
        <taxon>Tupanvirus altamarinense</taxon>
    </lineage>
</organism>
<evidence type="ECO:0000313" key="3">
    <source>
        <dbReference type="EMBL" id="QKU33720.1"/>
    </source>
</evidence>
<dbReference type="PROSITE" id="PS50297">
    <property type="entry name" value="ANK_REP_REGION"/>
    <property type="match status" value="1"/>
</dbReference>
<protein>
    <submittedName>
        <fullName evidence="3">Ankyrin repeat domain containing protein</fullName>
    </submittedName>
</protein>
<evidence type="ECO:0000256" key="2">
    <source>
        <dbReference type="ARBA" id="ARBA00023043"/>
    </source>
</evidence>
<dbReference type="GeneID" id="80517019"/>
<dbReference type="PANTHER" id="PTHR24198">
    <property type="entry name" value="ANKYRIN REPEAT AND PROTEIN KINASE DOMAIN-CONTAINING PROTEIN"/>
    <property type="match status" value="1"/>
</dbReference>
<dbReference type="KEGG" id="vg:80517019"/>
<sequence>MELLNLVRGLSCTCLTDCLSYSTVPTVEKVESEVIELQSIIKNRYGNIDHNDILLKACIKGDIVCVNWLINNKVNIHFQNDKALELACENNYKQIVKLLLINGADISANNYGSLKLSIKLGHDSIVKTLLNYGYEFNNIYENLVELATDNKKSNILRMLYAFRNKFLVNGQKMEDQYFIDVHLYCGTNAVSDVFVSVGKKND</sequence>
<dbReference type="PANTHER" id="PTHR24198:SF165">
    <property type="entry name" value="ANKYRIN REPEAT-CONTAINING PROTEIN-RELATED"/>
    <property type="match status" value="1"/>
</dbReference>
<dbReference type="EMBL" id="MF405918">
    <property type="protein sequence ID" value="QKU33720.1"/>
    <property type="molecule type" value="Genomic_DNA"/>
</dbReference>
<dbReference type="InterPro" id="IPR002110">
    <property type="entry name" value="Ankyrin_rpt"/>
</dbReference>
<dbReference type="InterPro" id="IPR036770">
    <property type="entry name" value="Ankyrin_rpt-contain_sf"/>
</dbReference>
<dbReference type="SMART" id="SM00248">
    <property type="entry name" value="ANK"/>
    <property type="match status" value="3"/>
</dbReference>
<dbReference type="RefSeq" id="YP_010780328.1">
    <property type="nucleotide sequence ID" value="NC_075038.1"/>
</dbReference>
<reference evidence="3" key="2">
    <citation type="journal article" date="2018" name="Nat. Commun.">
        <title>Tailed giant Tupanvirus possesses the most complete translational apparatus of the known virosphere.</title>
        <authorList>
            <person name="Abrahao J."/>
            <person name="Silva L."/>
            <person name="Silva L.S."/>
            <person name="Khalil J.Y.B."/>
            <person name="Rodrigues R."/>
            <person name="Arantes T."/>
            <person name="Assis F."/>
            <person name="Boratto P."/>
            <person name="Andrade M."/>
            <person name="Kroon E.G."/>
            <person name="Ribeiro B."/>
            <person name="Bergier I."/>
            <person name="Seligmann H."/>
            <person name="Ghigo E."/>
            <person name="Colson P."/>
            <person name="Levasseur A."/>
            <person name="Kroemer G."/>
            <person name="Raoult D."/>
            <person name="La Scola B."/>
        </authorList>
    </citation>
    <scope>NUCLEOTIDE SEQUENCE [LARGE SCALE GENOMIC DNA]</scope>
    <source>
        <strain evidence="3">Deep ocean</strain>
    </source>
</reference>
<dbReference type="SUPFAM" id="SSF48403">
    <property type="entry name" value="Ankyrin repeat"/>
    <property type="match status" value="1"/>
</dbReference>
<keyword evidence="1" id="KW-0677">Repeat</keyword>
<accession>A0A6N1NFU2</accession>
<dbReference type="PROSITE" id="PS50088">
    <property type="entry name" value="ANK_REPEAT"/>
    <property type="match status" value="1"/>
</dbReference>
<evidence type="ECO:0000256" key="1">
    <source>
        <dbReference type="ARBA" id="ARBA00022737"/>
    </source>
</evidence>
<proteinExistence type="predicted"/>
<keyword evidence="2" id="KW-0040">ANK repeat</keyword>
<reference evidence="3" key="1">
    <citation type="submission" date="2017-06" db="EMBL/GenBank/DDBJ databases">
        <authorList>
            <person name="Assis F.L."/>
            <person name="Abrahao J.S."/>
            <person name="Silva L."/>
            <person name="Khalil J.B."/>
            <person name="Rodrigues R."/>
            <person name="Silva L.S."/>
            <person name="Boratto P."/>
            <person name="Andrade M."/>
            <person name="Kroon E.G."/>
            <person name="Ribeiro B."/>
            <person name="Bergier I."/>
            <person name="Seligmann H."/>
            <person name="Ghigo E."/>
            <person name="Colson P."/>
            <person name="Levasseur A."/>
            <person name="Raoult D."/>
            <person name="Scola B.L."/>
        </authorList>
    </citation>
    <scope>NUCLEOTIDE SEQUENCE</scope>
    <source>
        <strain evidence="3">Deep ocean</strain>
    </source>
</reference>